<proteinExistence type="predicted"/>
<sequence>MSLSTKSGKRTPGLPLVKNHVRLDANGPKFQIWIETYFTLMRILARVRFLVYSLANNGWFLHFFLPMRILGMKFG</sequence>
<evidence type="ECO:0000256" key="1">
    <source>
        <dbReference type="SAM" id="Phobius"/>
    </source>
</evidence>
<evidence type="ECO:0000313" key="2">
    <source>
        <dbReference type="EMBL" id="KAE9406109.1"/>
    </source>
</evidence>
<dbReference type="EMBL" id="ML769404">
    <property type="protein sequence ID" value="KAE9406109.1"/>
    <property type="molecule type" value="Genomic_DNA"/>
</dbReference>
<keyword evidence="1" id="KW-0812">Transmembrane</keyword>
<evidence type="ECO:0000313" key="3">
    <source>
        <dbReference type="Proteomes" id="UP000799118"/>
    </source>
</evidence>
<organism evidence="2 3">
    <name type="scientific">Gymnopus androsaceus JB14</name>
    <dbReference type="NCBI Taxonomy" id="1447944"/>
    <lineage>
        <taxon>Eukaryota</taxon>
        <taxon>Fungi</taxon>
        <taxon>Dikarya</taxon>
        <taxon>Basidiomycota</taxon>
        <taxon>Agaricomycotina</taxon>
        <taxon>Agaricomycetes</taxon>
        <taxon>Agaricomycetidae</taxon>
        <taxon>Agaricales</taxon>
        <taxon>Marasmiineae</taxon>
        <taxon>Omphalotaceae</taxon>
        <taxon>Gymnopus</taxon>
    </lineage>
</organism>
<keyword evidence="1" id="KW-1133">Transmembrane helix</keyword>
<gene>
    <name evidence="2" type="ORF">BT96DRAFT_915612</name>
</gene>
<accession>A0A6A4I5X3</accession>
<keyword evidence="1" id="KW-0472">Membrane</keyword>
<reference evidence="2" key="1">
    <citation type="journal article" date="2019" name="Environ. Microbiol.">
        <title>Fungal ecological strategies reflected in gene transcription - a case study of two litter decomposers.</title>
        <authorList>
            <person name="Barbi F."/>
            <person name="Kohler A."/>
            <person name="Barry K."/>
            <person name="Baskaran P."/>
            <person name="Daum C."/>
            <person name="Fauchery L."/>
            <person name="Ihrmark K."/>
            <person name="Kuo A."/>
            <person name="LaButti K."/>
            <person name="Lipzen A."/>
            <person name="Morin E."/>
            <person name="Grigoriev I.V."/>
            <person name="Henrissat B."/>
            <person name="Lindahl B."/>
            <person name="Martin F."/>
        </authorList>
    </citation>
    <scope>NUCLEOTIDE SEQUENCE</scope>
    <source>
        <strain evidence="2">JB14</strain>
    </source>
</reference>
<dbReference type="Proteomes" id="UP000799118">
    <property type="component" value="Unassembled WGS sequence"/>
</dbReference>
<protein>
    <submittedName>
        <fullName evidence="2">Uncharacterized protein</fullName>
    </submittedName>
</protein>
<dbReference type="AlphaFoldDB" id="A0A6A4I5X3"/>
<name>A0A6A4I5X3_9AGAR</name>
<feature type="transmembrane region" description="Helical" evidence="1">
    <location>
        <begin position="49"/>
        <end position="70"/>
    </location>
</feature>
<keyword evidence="3" id="KW-1185">Reference proteome</keyword>